<dbReference type="Pfam" id="PF00144">
    <property type="entry name" value="Beta-lactamase"/>
    <property type="match status" value="1"/>
</dbReference>
<feature type="compositionally biased region" description="Polar residues" evidence="3">
    <location>
        <begin position="320"/>
        <end position="332"/>
    </location>
</feature>
<evidence type="ECO:0000256" key="2">
    <source>
        <dbReference type="ARBA" id="ARBA00023136"/>
    </source>
</evidence>
<feature type="signal peptide" evidence="4">
    <location>
        <begin position="1"/>
        <end position="26"/>
    </location>
</feature>
<dbReference type="Proteomes" id="UP000248132">
    <property type="component" value="Unassembled WGS sequence"/>
</dbReference>
<feature type="region of interest" description="Disordered" evidence="3">
    <location>
        <begin position="320"/>
        <end position="344"/>
    </location>
</feature>
<evidence type="ECO:0000259" key="5">
    <source>
        <dbReference type="Pfam" id="PF00144"/>
    </source>
</evidence>
<sequence>MGNKFVFSILALFITFSLMFTGCASSTDSDNGTLVRLEEVMSVYPDFTGSVLVAKDDEILLSKGYGKADYDKKIDNTPQSIFGIASITSQFTAAAVMMLQEKKLLNLQDTVNKFIEDYPDGDKIKICHLLTHTSGIPEYYSFVDSIEKGKHTYTPSELIDIFKSKPLNFDAGTSFEFSNSNYALLGYIIEKVSGMKYEDYIKQNIFEPLGMDNSSFSGDVSSKDSNVTKALGYEEPETNTNEYSEETTAETEAAYKKAIEAEPTLTYSSGGIYSTVEDLYKWSNAFKTEILLSKASIKEMFTPHSESYGYGWFIDTNDEQSSASTTGNNPGNTEAGAVSTDAAGGSSQIVHHGGYLPGYSSFIIRDNTKNYVAVILSNKQHEESVMDLGYDLLDVLEN</sequence>
<feature type="domain" description="Beta-lactamase-related" evidence="5">
    <location>
        <begin position="49"/>
        <end position="385"/>
    </location>
</feature>
<feature type="chain" id="PRO_5038336853" evidence="4">
    <location>
        <begin position="27"/>
        <end position="398"/>
    </location>
</feature>
<dbReference type="AlphaFoldDB" id="A0A318XH04"/>
<keyword evidence="4" id="KW-0732">Signal</keyword>
<comment type="subcellular location">
    <subcellularLocation>
        <location evidence="1">Membrane</location>
    </subcellularLocation>
</comment>
<keyword evidence="7" id="KW-1185">Reference proteome</keyword>
<name>A0A318XH04_9FIRM</name>
<accession>A0A318XH04</accession>
<dbReference type="InterPro" id="IPR001466">
    <property type="entry name" value="Beta-lactam-related"/>
</dbReference>
<evidence type="ECO:0000256" key="4">
    <source>
        <dbReference type="SAM" id="SignalP"/>
    </source>
</evidence>
<dbReference type="RefSeq" id="WP_165835600.1">
    <property type="nucleotide sequence ID" value="NZ_QKMR01000022.1"/>
</dbReference>
<keyword evidence="2" id="KW-0472">Membrane</keyword>
<gene>
    <name evidence="6" type="ORF">LY28_03127</name>
</gene>
<evidence type="ECO:0000256" key="1">
    <source>
        <dbReference type="ARBA" id="ARBA00004370"/>
    </source>
</evidence>
<reference evidence="6 7" key="1">
    <citation type="submission" date="2018-06" db="EMBL/GenBank/DDBJ databases">
        <title>Genomic Encyclopedia of Type Strains, Phase I: the one thousand microbial genomes (KMG-I) project.</title>
        <authorList>
            <person name="Kyrpides N."/>
        </authorList>
    </citation>
    <scope>NUCLEOTIDE SEQUENCE [LARGE SCALE GENOMIC DNA]</scope>
    <source>
        <strain evidence="6 7">DSM 19573</strain>
    </source>
</reference>
<dbReference type="InterPro" id="IPR012338">
    <property type="entry name" value="Beta-lactam/transpept-like"/>
</dbReference>
<evidence type="ECO:0000313" key="6">
    <source>
        <dbReference type="EMBL" id="PYG85830.1"/>
    </source>
</evidence>
<organism evidence="6 7">
    <name type="scientific">Ruminiclostridium sufflavum DSM 19573</name>
    <dbReference type="NCBI Taxonomy" id="1121337"/>
    <lineage>
        <taxon>Bacteria</taxon>
        <taxon>Bacillati</taxon>
        <taxon>Bacillota</taxon>
        <taxon>Clostridia</taxon>
        <taxon>Eubacteriales</taxon>
        <taxon>Oscillospiraceae</taxon>
        <taxon>Ruminiclostridium</taxon>
    </lineage>
</organism>
<dbReference type="PANTHER" id="PTHR46825">
    <property type="entry name" value="D-ALANYL-D-ALANINE-CARBOXYPEPTIDASE/ENDOPEPTIDASE AMPH"/>
    <property type="match status" value="1"/>
</dbReference>
<dbReference type="GO" id="GO:0016020">
    <property type="term" value="C:membrane"/>
    <property type="evidence" value="ECO:0007669"/>
    <property type="project" value="UniProtKB-SubCell"/>
</dbReference>
<dbReference type="PANTHER" id="PTHR46825:SF11">
    <property type="entry name" value="PENICILLIN-BINDING PROTEIN 4"/>
    <property type="match status" value="1"/>
</dbReference>
<dbReference type="EMBL" id="QKMR01000022">
    <property type="protein sequence ID" value="PYG85830.1"/>
    <property type="molecule type" value="Genomic_DNA"/>
</dbReference>
<protein>
    <submittedName>
        <fullName evidence="6">CubicO group peptidase (Beta-lactamase class C family)</fullName>
    </submittedName>
</protein>
<proteinExistence type="predicted"/>
<evidence type="ECO:0000313" key="7">
    <source>
        <dbReference type="Proteomes" id="UP000248132"/>
    </source>
</evidence>
<dbReference type="InterPro" id="IPR050491">
    <property type="entry name" value="AmpC-like"/>
</dbReference>
<comment type="caution">
    <text evidence="6">The sequence shown here is derived from an EMBL/GenBank/DDBJ whole genome shotgun (WGS) entry which is preliminary data.</text>
</comment>
<dbReference type="Gene3D" id="3.40.710.10">
    <property type="entry name" value="DD-peptidase/beta-lactamase superfamily"/>
    <property type="match status" value="1"/>
</dbReference>
<dbReference type="SUPFAM" id="SSF56601">
    <property type="entry name" value="beta-lactamase/transpeptidase-like"/>
    <property type="match status" value="1"/>
</dbReference>
<evidence type="ECO:0000256" key="3">
    <source>
        <dbReference type="SAM" id="MobiDB-lite"/>
    </source>
</evidence>
<dbReference type="PROSITE" id="PS51257">
    <property type="entry name" value="PROKAR_LIPOPROTEIN"/>
    <property type="match status" value="1"/>
</dbReference>